<feature type="domain" description="Glycosyl transferase family 1" evidence="1">
    <location>
        <begin position="214"/>
        <end position="363"/>
    </location>
</feature>
<dbReference type="SUPFAM" id="SSF53756">
    <property type="entry name" value="UDP-Glycosyltransferase/glycogen phosphorylase"/>
    <property type="match status" value="1"/>
</dbReference>
<dbReference type="AlphaFoldDB" id="A0A354M4R9"/>
<proteinExistence type="predicted"/>
<evidence type="ECO:0008006" key="5">
    <source>
        <dbReference type="Google" id="ProtNLM"/>
    </source>
</evidence>
<dbReference type="InterPro" id="IPR028098">
    <property type="entry name" value="Glyco_trans_4-like_N"/>
</dbReference>
<comment type="caution">
    <text evidence="3">The sequence shown here is derived from an EMBL/GenBank/DDBJ whole genome shotgun (WGS) entry which is preliminary data.</text>
</comment>
<dbReference type="Pfam" id="PF13439">
    <property type="entry name" value="Glyco_transf_4"/>
    <property type="match status" value="1"/>
</dbReference>
<dbReference type="EMBL" id="DNWC01000142">
    <property type="protein sequence ID" value="HBJ09508.1"/>
    <property type="molecule type" value="Genomic_DNA"/>
</dbReference>
<dbReference type="GO" id="GO:0016757">
    <property type="term" value="F:glycosyltransferase activity"/>
    <property type="evidence" value="ECO:0007669"/>
    <property type="project" value="InterPro"/>
</dbReference>
<evidence type="ECO:0000259" key="2">
    <source>
        <dbReference type="Pfam" id="PF13439"/>
    </source>
</evidence>
<accession>A0A354M4R9</accession>
<sequence length="391" mass="46215">MNICFVTSEYVSPLRGGVERVTYILSEVFRKYGHNVYIVSKNRPLTKEDEIDNHIVFPSIKDEENICFLEGLVINQQIDILINQSHHTVIFKICVSVKEKTKCKLISTFHTAPNYIFCDIKDKWGEICFDRFSLSRIKRQCSWILLYPYRYYMRKKYLQKRLANYYHGSDAVVLLSEQFKSDYVQIAGLDNSDKLYAIANPICQKQHLDLYDVDKKKQILFIGRMLFQAKRPDRMIRIWERICYSFPDWELYMLGDGPIKEILMEYCSERKIKNVHFTGMVNPESYYKSASILCVTSSYEGFPLVLAEALSYSVIPIAFDSFKSVRDIIKNNINGFLIEPFNIKEYARKLSTLMGNRQLRYELMRKSKIGKINNFEVDRIYECWHLLFQQI</sequence>
<dbReference type="PANTHER" id="PTHR12526">
    <property type="entry name" value="GLYCOSYLTRANSFERASE"/>
    <property type="match status" value="1"/>
</dbReference>
<reference evidence="3 4" key="1">
    <citation type="journal article" date="2018" name="Nat. Biotechnol.">
        <title>A standardized bacterial taxonomy based on genome phylogeny substantially revises the tree of life.</title>
        <authorList>
            <person name="Parks D.H."/>
            <person name="Chuvochina M."/>
            <person name="Waite D.W."/>
            <person name="Rinke C."/>
            <person name="Skarshewski A."/>
            <person name="Chaumeil P.A."/>
            <person name="Hugenholtz P."/>
        </authorList>
    </citation>
    <scope>NUCLEOTIDE SEQUENCE [LARGE SCALE GENOMIC DNA]</scope>
    <source>
        <strain evidence="3">UBA11482</strain>
    </source>
</reference>
<evidence type="ECO:0000259" key="1">
    <source>
        <dbReference type="Pfam" id="PF00534"/>
    </source>
</evidence>
<name>A0A354M4R9_9BACT</name>
<dbReference type="Pfam" id="PF00534">
    <property type="entry name" value="Glycos_transf_1"/>
    <property type="match status" value="1"/>
</dbReference>
<dbReference type="InterPro" id="IPR001296">
    <property type="entry name" value="Glyco_trans_1"/>
</dbReference>
<dbReference type="Proteomes" id="UP000262954">
    <property type="component" value="Unassembled WGS sequence"/>
</dbReference>
<evidence type="ECO:0000313" key="3">
    <source>
        <dbReference type="EMBL" id="HBJ09508.1"/>
    </source>
</evidence>
<evidence type="ECO:0000313" key="4">
    <source>
        <dbReference type="Proteomes" id="UP000262954"/>
    </source>
</evidence>
<organism evidence="3 4">
    <name type="scientific">Coprobacter fastidiosus</name>
    <dbReference type="NCBI Taxonomy" id="1099853"/>
    <lineage>
        <taxon>Bacteria</taxon>
        <taxon>Pseudomonadati</taxon>
        <taxon>Bacteroidota</taxon>
        <taxon>Bacteroidia</taxon>
        <taxon>Bacteroidales</taxon>
        <taxon>Barnesiellaceae</taxon>
        <taxon>Coprobacter</taxon>
    </lineage>
</organism>
<gene>
    <name evidence="3" type="ORF">DDY73_10955</name>
</gene>
<feature type="domain" description="Glycosyltransferase subfamily 4-like N-terminal" evidence="2">
    <location>
        <begin position="16"/>
        <end position="202"/>
    </location>
</feature>
<dbReference type="Gene3D" id="3.40.50.2000">
    <property type="entry name" value="Glycogen Phosphorylase B"/>
    <property type="match status" value="2"/>
</dbReference>
<protein>
    <recommendedName>
        <fullName evidence="5">Glycosyltransferase family 4 protein</fullName>
    </recommendedName>
</protein>